<keyword evidence="2" id="KW-0547">Nucleotide-binding</keyword>
<keyword evidence="1" id="KW-0813">Transport</keyword>
<sequence>MSHSTPIDASQPATAVHVPVMADDAISDGNPTRRSKISDTIAIEASGISKTYLIGGSERPVLDGIEFRLRERECVFLVGPSGSGKTTLLSILGLLLSPDAGRIRFFDEQVDGLDEQARTMVRRQMIGFVFQRFQLIDGLDAQDNVAIPLTMHGEPIAMARKRSAALLRRMGLGDHVNALPSSMSPGQCQRVALARAVVAQPKLILADEPTAALDSQSGKGVMDLLTELTDEFNTSTVVVTHDPRIYRYADRVCEMENGRFK</sequence>
<evidence type="ECO:0000259" key="4">
    <source>
        <dbReference type="PROSITE" id="PS50893"/>
    </source>
</evidence>
<protein>
    <submittedName>
        <fullName evidence="5">ABC transporter ATP-binding protein</fullName>
    </submittedName>
</protein>
<dbReference type="InterPro" id="IPR003439">
    <property type="entry name" value="ABC_transporter-like_ATP-bd"/>
</dbReference>
<dbReference type="Proteomes" id="UP001239462">
    <property type="component" value="Unassembled WGS sequence"/>
</dbReference>
<evidence type="ECO:0000313" key="6">
    <source>
        <dbReference type="Proteomes" id="UP001239462"/>
    </source>
</evidence>
<dbReference type="GO" id="GO:0005524">
    <property type="term" value="F:ATP binding"/>
    <property type="evidence" value="ECO:0007669"/>
    <property type="project" value="UniProtKB-KW"/>
</dbReference>
<dbReference type="RefSeq" id="WP_149496980.1">
    <property type="nucleotide sequence ID" value="NZ_JASZZN010000009.1"/>
</dbReference>
<dbReference type="PROSITE" id="PS50893">
    <property type="entry name" value="ABC_TRANSPORTER_2"/>
    <property type="match status" value="1"/>
</dbReference>
<dbReference type="InterPro" id="IPR017871">
    <property type="entry name" value="ABC_transporter-like_CS"/>
</dbReference>
<evidence type="ECO:0000313" key="5">
    <source>
        <dbReference type="EMBL" id="MDM4016538.1"/>
    </source>
</evidence>
<dbReference type="CDD" id="cd03255">
    <property type="entry name" value="ABC_MJ0796_LolCDE_FtsE"/>
    <property type="match status" value="1"/>
</dbReference>
<name>A0ABT7PJM4_9BACT</name>
<dbReference type="InterPro" id="IPR003593">
    <property type="entry name" value="AAA+_ATPase"/>
</dbReference>
<dbReference type="PROSITE" id="PS00211">
    <property type="entry name" value="ABC_TRANSPORTER_1"/>
    <property type="match status" value="1"/>
</dbReference>
<dbReference type="PANTHER" id="PTHR24220:SF376">
    <property type="entry name" value="ABC TRANSPORTER"/>
    <property type="match status" value="1"/>
</dbReference>
<evidence type="ECO:0000256" key="3">
    <source>
        <dbReference type="ARBA" id="ARBA00022840"/>
    </source>
</evidence>
<reference evidence="5 6" key="1">
    <citation type="submission" date="2023-06" db="EMBL/GenBank/DDBJ databases">
        <title>Roseiconus lacunae JC819 isolated from Gulf of Mannar region, Tamil Nadu.</title>
        <authorList>
            <person name="Pk S."/>
            <person name="Ch S."/>
            <person name="Ch V.R."/>
        </authorList>
    </citation>
    <scope>NUCLEOTIDE SEQUENCE [LARGE SCALE GENOMIC DNA]</scope>
    <source>
        <strain evidence="5 6">JC819</strain>
    </source>
</reference>
<feature type="domain" description="ABC transporter" evidence="4">
    <location>
        <begin position="43"/>
        <end position="261"/>
    </location>
</feature>
<evidence type="ECO:0000256" key="1">
    <source>
        <dbReference type="ARBA" id="ARBA00022448"/>
    </source>
</evidence>
<evidence type="ECO:0000256" key="2">
    <source>
        <dbReference type="ARBA" id="ARBA00022741"/>
    </source>
</evidence>
<dbReference type="Gene3D" id="3.40.50.300">
    <property type="entry name" value="P-loop containing nucleotide triphosphate hydrolases"/>
    <property type="match status" value="1"/>
</dbReference>
<dbReference type="PANTHER" id="PTHR24220">
    <property type="entry name" value="IMPORT ATP-BINDING PROTEIN"/>
    <property type="match status" value="1"/>
</dbReference>
<accession>A0ABT7PJM4</accession>
<comment type="caution">
    <text evidence="5">The sequence shown here is derived from an EMBL/GenBank/DDBJ whole genome shotgun (WGS) entry which is preliminary data.</text>
</comment>
<keyword evidence="6" id="KW-1185">Reference proteome</keyword>
<dbReference type="SUPFAM" id="SSF52540">
    <property type="entry name" value="P-loop containing nucleoside triphosphate hydrolases"/>
    <property type="match status" value="1"/>
</dbReference>
<gene>
    <name evidence="5" type="ORF">QTN89_13925</name>
</gene>
<dbReference type="SMART" id="SM00382">
    <property type="entry name" value="AAA"/>
    <property type="match status" value="1"/>
</dbReference>
<dbReference type="InterPro" id="IPR015854">
    <property type="entry name" value="ABC_transpr_LolD-like"/>
</dbReference>
<organism evidence="5 6">
    <name type="scientific">Roseiconus lacunae</name>
    <dbReference type="NCBI Taxonomy" id="2605694"/>
    <lineage>
        <taxon>Bacteria</taxon>
        <taxon>Pseudomonadati</taxon>
        <taxon>Planctomycetota</taxon>
        <taxon>Planctomycetia</taxon>
        <taxon>Pirellulales</taxon>
        <taxon>Pirellulaceae</taxon>
        <taxon>Roseiconus</taxon>
    </lineage>
</organism>
<proteinExistence type="predicted"/>
<dbReference type="InterPro" id="IPR017911">
    <property type="entry name" value="MacB-like_ATP-bd"/>
</dbReference>
<dbReference type="InterPro" id="IPR027417">
    <property type="entry name" value="P-loop_NTPase"/>
</dbReference>
<keyword evidence="3 5" id="KW-0067">ATP-binding</keyword>
<dbReference type="EMBL" id="JASZZN010000009">
    <property type="protein sequence ID" value="MDM4016538.1"/>
    <property type="molecule type" value="Genomic_DNA"/>
</dbReference>
<dbReference type="Pfam" id="PF00005">
    <property type="entry name" value="ABC_tran"/>
    <property type="match status" value="1"/>
</dbReference>